<evidence type="ECO:0000313" key="4">
    <source>
        <dbReference type="EMBL" id="BAA90443.1"/>
    </source>
</evidence>
<dbReference type="GO" id="GO:0005179">
    <property type="term" value="F:hormone activity"/>
    <property type="evidence" value="ECO:0007669"/>
    <property type="project" value="InterPro"/>
</dbReference>
<feature type="compositionally biased region" description="Polar residues" evidence="2">
    <location>
        <begin position="33"/>
        <end position="43"/>
    </location>
</feature>
<evidence type="ECO:0000256" key="1">
    <source>
        <dbReference type="ARBA" id="ARBA00023157"/>
    </source>
</evidence>
<keyword evidence="3" id="KW-0732">Signal</keyword>
<dbReference type="EMBL" id="AB037523">
    <property type="protein sequence ID" value="BAA90443.1"/>
    <property type="molecule type" value="Genomic_DNA"/>
</dbReference>
<evidence type="ECO:0000256" key="2">
    <source>
        <dbReference type="SAM" id="MobiDB-lite"/>
    </source>
</evidence>
<feature type="signal peptide" evidence="3">
    <location>
        <begin position="1"/>
        <end position="26"/>
    </location>
</feature>
<keyword evidence="1" id="KW-1015">Disulfide bond</keyword>
<dbReference type="GO" id="GO:0005576">
    <property type="term" value="C:extracellular region"/>
    <property type="evidence" value="ECO:0007669"/>
    <property type="project" value="InterPro"/>
</dbReference>
<accession>Q9N2E7</accession>
<dbReference type="InterPro" id="IPR002408">
    <property type="entry name" value="Natriuretic_peptide_brain"/>
</dbReference>
<organism evidence="4">
    <name type="scientific">Gorilla gorilla</name>
    <name type="common">western gorilla</name>
    <dbReference type="NCBI Taxonomy" id="9593"/>
    <lineage>
        <taxon>Eukaryota</taxon>
        <taxon>Metazoa</taxon>
        <taxon>Chordata</taxon>
        <taxon>Craniata</taxon>
        <taxon>Vertebrata</taxon>
        <taxon>Euteleostomi</taxon>
        <taxon>Mammalia</taxon>
        <taxon>Eutheria</taxon>
        <taxon>Euarchontoglires</taxon>
        <taxon>Primates</taxon>
        <taxon>Haplorrhini</taxon>
        <taxon>Catarrhini</taxon>
        <taxon>Hominidae</taxon>
        <taxon>Gorilla</taxon>
    </lineage>
</organism>
<dbReference type="PRINTS" id="PR00712">
    <property type="entry name" value="BNATPEPTIDE"/>
</dbReference>
<name>Q9N2E7_9PRIM</name>
<feature type="chain" id="PRO_5004330725" evidence="3">
    <location>
        <begin position="27"/>
        <end position="134"/>
    </location>
</feature>
<evidence type="ECO:0000256" key="3">
    <source>
        <dbReference type="SAM" id="SignalP"/>
    </source>
</evidence>
<dbReference type="AlphaFoldDB" id="Q9N2E7"/>
<sequence>MDPQTAPSRALLLLLFLHLAFLGGRSHPLGSPGSASDLETSGLQGAAQPFAGQTVGAAGGADIPGAPPGEPPSHRCLEGPGGSHRGHPWAPQNGPLHPAGTTKPQDGARVWLLWEEDGPDQLLQWPGLQMLRRH</sequence>
<reference evidence="4" key="1">
    <citation type="journal article" date="2004" name="Mol. Biol. Evol.">
        <title>Human-specific amino acid changes found in 103 protein-coding genes.</title>
        <authorList>
            <person name="Kitano T."/>
            <person name="Liu Y.-H."/>
            <person name="Ueda S."/>
            <person name="Saitou N."/>
        </authorList>
    </citation>
    <scope>NUCLEOTIDE SEQUENCE</scope>
    <source>
        <strain evidence="4">Gorilla-U1</strain>
    </source>
</reference>
<proteinExistence type="predicted"/>
<protein>
    <submittedName>
        <fullName evidence="4">Natriuretic protein</fullName>
    </submittedName>
</protein>
<feature type="region of interest" description="Disordered" evidence="2">
    <location>
        <begin position="30"/>
        <end position="104"/>
    </location>
</feature>